<dbReference type="OrthoDB" id="4088889at2759"/>
<name>A0A8J5QHI3_9ASCO</name>
<evidence type="ECO:0000313" key="3">
    <source>
        <dbReference type="Proteomes" id="UP000694255"/>
    </source>
</evidence>
<dbReference type="Proteomes" id="UP000694255">
    <property type="component" value="Unassembled WGS sequence"/>
</dbReference>
<dbReference type="InterPro" id="IPR035189">
    <property type="entry name" value="Std1/Mth1"/>
</dbReference>
<evidence type="ECO:0000256" key="1">
    <source>
        <dbReference type="SAM" id="MobiDB-lite"/>
    </source>
</evidence>
<accession>A0A8J5QHI3</accession>
<dbReference type="RefSeq" id="XP_049261718.1">
    <property type="nucleotide sequence ID" value="XM_049409089.1"/>
</dbReference>
<keyword evidence="3" id="KW-1185">Reference proteome</keyword>
<sequence>MSFLSFFLADKTTGPIPKYINNGSQDDDSIDLQITNGSTIDYNSKEYQEQDQSYNFQGFISAITNDEYRVMVDFAKNKFRSWCILPELGERTKNGQFSALLDSNGREVPNFKFILLPINGISLDFIATTLSASPLYAEHFEYITFKFRYQLALCSIKEVITDSRVQDKHKPIRITLKEHKQIIRAYFTKIAFNVQLYRIYEEYIKHLPPAPSLTKTPNSPVRIKTKPSLSNLNTSLSSLSLDHPSRSSISSTSPINKSSLSIRGCFSLSEPSRVGFNRGSKSMGNLRAPCSPSNNRLKSKPSIPKFRLGELYNPVASPQVIDENNNKSSSSSNSGDDCLLFQGGDDFRSDIYDKCKLAILEKLKVEKMTIRA</sequence>
<dbReference type="EMBL" id="JAGSYN010000219">
    <property type="protein sequence ID" value="KAG7661485.1"/>
    <property type="molecule type" value="Genomic_DNA"/>
</dbReference>
<proteinExistence type="predicted"/>
<dbReference type="Pfam" id="PF17235">
    <property type="entry name" value="STD1"/>
    <property type="match status" value="1"/>
</dbReference>
<feature type="region of interest" description="Disordered" evidence="1">
    <location>
        <begin position="277"/>
        <end position="299"/>
    </location>
</feature>
<dbReference type="GeneID" id="73471863"/>
<reference evidence="2 3" key="1">
    <citation type="journal article" date="2021" name="DNA Res.">
        <title>Genome analysis of Candida subhashii reveals its hybrid nature and dual mitochondrial genome conformations.</title>
        <authorList>
            <person name="Mixao V."/>
            <person name="Hegedusova E."/>
            <person name="Saus E."/>
            <person name="Pryszcz L.P."/>
            <person name="Cillingova A."/>
            <person name="Nosek J."/>
            <person name="Gabaldon T."/>
        </authorList>
    </citation>
    <scope>NUCLEOTIDE SEQUENCE [LARGE SCALE GENOMIC DNA]</scope>
    <source>
        <strain evidence="2 3">CBS 10753</strain>
    </source>
</reference>
<protein>
    <submittedName>
        <fullName evidence="2">Uncharacterized protein</fullName>
    </submittedName>
</protein>
<comment type="caution">
    <text evidence="2">The sequence shown here is derived from an EMBL/GenBank/DDBJ whole genome shotgun (WGS) entry which is preliminary data.</text>
</comment>
<organism evidence="2 3">
    <name type="scientific">[Candida] subhashii</name>
    <dbReference type="NCBI Taxonomy" id="561895"/>
    <lineage>
        <taxon>Eukaryota</taxon>
        <taxon>Fungi</taxon>
        <taxon>Dikarya</taxon>
        <taxon>Ascomycota</taxon>
        <taxon>Saccharomycotina</taxon>
        <taxon>Pichiomycetes</taxon>
        <taxon>Debaryomycetaceae</taxon>
        <taxon>Spathaspora</taxon>
    </lineage>
</organism>
<gene>
    <name evidence="2" type="ORF">J8A68_005063</name>
</gene>
<evidence type="ECO:0000313" key="2">
    <source>
        <dbReference type="EMBL" id="KAG7661485.1"/>
    </source>
</evidence>
<dbReference type="AlphaFoldDB" id="A0A8J5QHI3"/>